<dbReference type="HAMAP" id="MF_01023">
    <property type="entry name" value="HisC_aminotrans_2"/>
    <property type="match status" value="1"/>
</dbReference>
<dbReference type="GO" id="GO:0030170">
    <property type="term" value="F:pyridoxal phosphate binding"/>
    <property type="evidence" value="ECO:0007669"/>
    <property type="project" value="UniProtKB-UniRule"/>
</dbReference>
<proteinExistence type="inferred from homology"/>
<dbReference type="GO" id="GO:0000105">
    <property type="term" value="P:L-histidine biosynthetic process"/>
    <property type="evidence" value="ECO:0007669"/>
    <property type="project" value="InterPro"/>
</dbReference>
<evidence type="ECO:0000256" key="3">
    <source>
        <dbReference type="ARBA" id="ARBA00022576"/>
    </source>
</evidence>
<keyword evidence="4 6" id="KW-0808">Transferase</keyword>
<dbReference type="InterPro" id="IPR050106">
    <property type="entry name" value="HistidinolP_aminotransfase"/>
</dbReference>
<dbReference type="InterPro" id="IPR024892">
    <property type="entry name" value="ArAT"/>
</dbReference>
<dbReference type="PROSITE" id="PS00599">
    <property type="entry name" value="AA_TRANSFER_CLASS_2"/>
    <property type="match status" value="1"/>
</dbReference>
<dbReference type="AlphaFoldDB" id="A0A7G9S341"/>
<dbReference type="HAMAP" id="MF_01513">
    <property type="entry name" value="Phe_aminotrans_2"/>
    <property type="match status" value="1"/>
</dbReference>
<dbReference type="Pfam" id="PF00155">
    <property type="entry name" value="Aminotran_1_2"/>
    <property type="match status" value="1"/>
</dbReference>
<keyword evidence="5 6" id="KW-0663">Pyridoxal phosphate</keyword>
<evidence type="ECO:0000256" key="6">
    <source>
        <dbReference type="HAMAP-Rule" id="MF_01513"/>
    </source>
</evidence>
<evidence type="ECO:0000256" key="2">
    <source>
        <dbReference type="ARBA" id="ARBA00011738"/>
    </source>
</evidence>
<name>A0A7G9S341_9MICO</name>
<evidence type="ECO:0000313" key="9">
    <source>
        <dbReference type="Proteomes" id="UP000515934"/>
    </source>
</evidence>
<dbReference type="Proteomes" id="UP000515934">
    <property type="component" value="Chromosome"/>
</dbReference>
<protein>
    <recommendedName>
        <fullName evidence="6">Aromatic amino acid aminotransferase</fullName>
        <shortName evidence="6">ArAT</shortName>
        <ecNumber evidence="6">2.6.1.57</ecNumber>
    </recommendedName>
</protein>
<dbReference type="PANTHER" id="PTHR43643">
    <property type="entry name" value="HISTIDINOL-PHOSPHATE AMINOTRANSFERASE 2"/>
    <property type="match status" value="1"/>
</dbReference>
<dbReference type="EMBL" id="CP060716">
    <property type="protein sequence ID" value="QNN62266.1"/>
    <property type="molecule type" value="Genomic_DNA"/>
</dbReference>
<dbReference type="EC" id="2.6.1.57" evidence="6"/>
<dbReference type="KEGG" id="ldn:H9L06_08230"/>
<sequence length="368" mass="39127">MSFSFRPGLEQVAAYTPGKPAPVGADGLSAKLSSNENPNDPLPSVIDAIVKTFPTSVNRYPNMATPELSEALAARLGVDAQSLVFGSGSVEVASQLIHALAGPGDEVMYAWRSFEAYPILVRAAGAVPLEVPLDAELRHDLDAMADAITERTKLVFVCTPNNPTGATVTTNELDRFMQRVPKHVLVVIDEAYVHFDVDPKSPTGLDFFARYENVAVLHTFSKAYGLAGLRVGYAIARPDVAEALRKVALPFGVTDLAQSAAVASLAAEAELQVRIDTIVEERDRVYAALKSAGLPVFPSQANFVWLEAGESTEAVNEVFRARGVSVRAFAGSGLRISIGSAIENDAVIEVAGLAAAAHMNIQTNRGPQ</sequence>
<dbReference type="GO" id="GO:0004400">
    <property type="term" value="F:histidinol-phosphate transaminase activity"/>
    <property type="evidence" value="ECO:0007669"/>
    <property type="project" value="InterPro"/>
</dbReference>
<evidence type="ECO:0000259" key="7">
    <source>
        <dbReference type="Pfam" id="PF00155"/>
    </source>
</evidence>
<dbReference type="RefSeq" id="WP_187554737.1">
    <property type="nucleotide sequence ID" value="NZ_CP060716.1"/>
</dbReference>
<comment type="catalytic activity">
    <reaction evidence="6">
        <text>an aromatic L-alpha-amino acid + 2-oxoglutarate = an aromatic oxo-acid + L-glutamate</text>
        <dbReference type="Rhea" id="RHEA:17533"/>
        <dbReference type="ChEBI" id="CHEBI:16810"/>
        <dbReference type="ChEBI" id="CHEBI:29985"/>
        <dbReference type="ChEBI" id="CHEBI:73309"/>
        <dbReference type="ChEBI" id="CHEBI:84824"/>
        <dbReference type="EC" id="2.6.1.57"/>
    </reaction>
</comment>
<comment type="similarity">
    <text evidence="6">Belongs to the class-II pyridoxal-phosphate-dependent aminotransferase family.</text>
</comment>
<dbReference type="InterPro" id="IPR015422">
    <property type="entry name" value="PyrdxlP-dep_Trfase_small"/>
</dbReference>
<evidence type="ECO:0000313" key="8">
    <source>
        <dbReference type="EMBL" id="QNN62266.1"/>
    </source>
</evidence>
<evidence type="ECO:0000256" key="4">
    <source>
        <dbReference type="ARBA" id="ARBA00022679"/>
    </source>
</evidence>
<feature type="modified residue" description="N6-(pyridoxal phosphate)lysine" evidence="6">
    <location>
        <position position="222"/>
    </location>
</feature>
<comment type="subunit">
    <text evidence="2 6">Homodimer.</text>
</comment>
<dbReference type="InterPro" id="IPR015421">
    <property type="entry name" value="PyrdxlP-dep_Trfase_major"/>
</dbReference>
<evidence type="ECO:0000256" key="5">
    <source>
        <dbReference type="ARBA" id="ARBA00022898"/>
    </source>
</evidence>
<keyword evidence="9" id="KW-1185">Reference proteome</keyword>
<keyword evidence="3 6" id="KW-0032">Aminotransferase</keyword>
<dbReference type="NCBIfam" id="NF002878">
    <property type="entry name" value="PRK03321.1"/>
    <property type="match status" value="1"/>
</dbReference>
<dbReference type="Gene3D" id="3.40.640.10">
    <property type="entry name" value="Type I PLP-dependent aspartate aminotransferase-like (Major domain)"/>
    <property type="match status" value="1"/>
</dbReference>
<organism evidence="8 9">
    <name type="scientific">Leucobacter denitrificans</name>
    <dbReference type="NCBI Taxonomy" id="683042"/>
    <lineage>
        <taxon>Bacteria</taxon>
        <taxon>Bacillati</taxon>
        <taxon>Actinomycetota</taxon>
        <taxon>Actinomycetes</taxon>
        <taxon>Micrococcales</taxon>
        <taxon>Microbacteriaceae</taxon>
        <taxon>Leucobacter</taxon>
    </lineage>
</organism>
<dbReference type="InterPro" id="IPR004839">
    <property type="entry name" value="Aminotransferase_I/II_large"/>
</dbReference>
<dbReference type="InterPro" id="IPR015424">
    <property type="entry name" value="PyrdxlP-dep_Trfase"/>
</dbReference>
<dbReference type="GO" id="GO:0008793">
    <property type="term" value="F:aromatic-amino-acid transaminase activity"/>
    <property type="evidence" value="ECO:0007669"/>
    <property type="project" value="UniProtKB-UniRule"/>
</dbReference>
<gene>
    <name evidence="8" type="primary">hisC</name>
    <name evidence="6" type="synonym">pat</name>
    <name evidence="8" type="ORF">H9L06_08230</name>
</gene>
<comment type="cofactor">
    <cofactor evidence="1 6">
        <name>pyridoxal 5'-phosphate</name>
        <dbReference type="ChEBI" id="CHEBI:597326"/>
    </cofactor>
</comment>
<accession>A0A7G9S341</accession>
<dbReference type="CDD" id="cd00609">
    <property type="entry name" value="AAT_like"/>
    <property type="match status" value="1"/>
</dbReference>
<dbReference type="InterPro" id="IPR001917">
    <property type="entry name" value="Aminotrans_II_pyridoxalP_BS"/>
</dbReference>
<dbReference type="InterPro" id="IPR005861">
    <property type="entry name" value="HisP_aminotrans"/>
</dbReference>
<dbReference type="SUPFAM" id="SSF53383">
    <property type="entry name" value="PLP-dependent transferases"/>
    <property type="match status" value="1"/>
</dbReference>
<feature type="domain" description="Aminotransferase class I/classII large" evidence="7">
    <location>
        <begin position="31"/>
        <end position="348"/>
    </location>
</feature>
<dbReference type="Gene3D" id="3.90.1150.10">
    <property type="entry name" value="Aspartate Aminotransferase, domain 1"/>
    <property type="match status" value="1"/>
</dbReference>
<reference evidence="8 9" key="1">
    <citation type="submission" date="2020-08" db="EMBL/GenBank/DDBJ databases">
        <title>Genome sequence of Leucobacter denitrificans KACC 14055T.</title>
        <authorList>
            <person name="Hyun D.-W."/>
            <person name="Bae J.-W."/>
        </authorList>
    </citation>
    <scope>NUCLEOTIDE SEQUENCE [LARGE SCALE GENOMIC DNA]</scope>
    <source>
        <strain evidence="8 9">KACC 14055</strain>
    </source>
</reference>
<dbReference type="NCBIfam" id="TIGR01141">
    <property type="entry name" value="hisC"/>
    <property type="match status" value="1"/>
</dbReference>
<evidence type="ECO:0000256" key="1">
    <source>
        <dbReference type="ARBA" id="ARBA00001933"/>
    </source>
</evidence>
<dbReference type="PANTHER" id="PTHR43643:SF3">
    <property type="entry name" value="HISTIDINOL-PHOSPHATE AMINOTRANSFERASE"/>
    <property type="match status" value="1"/>
</dbReference>
<comment type="function">
    <text evidence="6">Aminotransferase that catalyzes the conversion of aromatic amino acids and 2-oxoglutarate into corresponding aromatic oxo acids and L-glutamate.</text>
</comment>